<reference evidence="1" key="1">
    <citation type="submission" date="2024-03" db="EMBL/GenBank/DDBJ databases">
        <title>Whole genome sequecning of epiphytes from Marcgravia umbellata leaves.</title>
        <authorList>
            <person name="Kumar G."/>
            <person name="Savka M.A."/>
        </authorList>
    </citation>
    <scope>NUCLEOTIDE SEQUENCE</scope>
    <source>
        <strain evidence="1">RIT_BL5</strain>
    </source>
</reference>
<protein>
    <submittedName>
        <fullName evidence="1">ABC transporter substrate-binding protein</fullName>
    </submittedName>
</protein>
<accession>A0ACC6PIT0</accession>
<dbReference type="Proteomes" id="UP001380953">
    <property type="component" value="Unassembled WGS sequence"/>
</dbReference>
<keyword evidence="2" id="KW-1185">Reference proteome</keyword>
<dbReference type="EMBL" id="JBBKAR010000056">
    <property type="protein sequence ID" value="MEJ8306708.1"/>
    <property type="molecule type" value="Genomic_DNA"/>
</dbReference>
<organism evidence="1 2">
    <name type="scientific">Saccharibacillus sacchari</name>
    <dbReference type="NCBI Taxonomy" id="456493"/>
    <lineage>
        <taxon>Bacteria</taxon>
        <taxon>Bacillati</taxon>
        <taxon>Bacillota</taxon>
        <taxon>Bacilli</taxon>
        <taxon>Bacillales</taxon>
        <taxon>Paenibacillaceae</taxon>
        <taxon>Saccharibacillus</taxon>
    </lineage>
</organism>
<evidence type="ECO:0000313" key="2">
    <source>
        <dbReference type="Proteomes" id="UP001380953"/>
    </source>
</evidence>
<comment type="caution">
    <text evidence="1">The sequence shown here is derived from an EMBL/GenBank/DDBJ whole genome shotgun (WGS) entry which is preliminary data.</text>
</comment>
<name>A0ACC6PIT0_9BACL</name>
<evidence type="ECO:0000313" key="1">
    <source>
        <dbReference type="EMBL" id="MEJ8306708.1"/>
    </source>
</evidence>
<gene>
    <name evidence="1" type="ORF">WKI47_22585</name>
</gene>
<sequence length="319" mass="34456">MRTKLGAGLSGLLLMLALSACGQAASTTPTSEAASAETTPTGQTEQAVQVSPDAKIASMSIHMTNNLLALGIKPVGSAIGGGVGDFLPHVADQLEGTEKLGVVTDPDIEAVLALAPDYIFTDTHFGGDFLPQLEKIAPVISTDLDEDTWREHLLQTASYFGTEKEDIAQTFIAEYEKKIEQARKLIDQEFAETPKVAAIRVSAKELRIQSMERPLGPILYDDLQLNPVDGLVEMTGEEPYAVISKEILPDLDADMILLLVNNDADAQKSFEELEKNPLWTNLKAVKAGHVYATDGQKWLDYSSLGQSMAADNLIDLLSK</sequence>
<proteinExistence type="predicted"/>